<dbReference type="GO" id="GO:0019076">
    <property type="term" value="P:viral release from host cell"/>
    <property type="evidence" value="ECO:0007669"/>
    <property type="project" value="InterPro"/>
</dbReference>
<organism evidence="2 3">
    <name type="scientific">Pseudomonas phage UNO-SLW1</name>
    <dbReference type="NCBI Taxonomy" id="1873993"/>
    <lineage>
        <taxon>Viruses</taxon>
        <taxon>Duplodnaviria</taxon>
        <taxon>Heunggongvirae</taxon>
        <taxon>Uroviricota</taxon>
        <taxon>Caudoviricetes</taxon>
        <taxon>Autographivirales</taxon>
        <taxon>Autotranscriptaviridae</taxon>
        <taxon>Studiervirinae</taxon>
        <taxon>Unosvirus</taxon>
        <taxon>Unosvirus UNOSLW1</taxon>
        <taxon>Pifdecavirus UNOSLW1</taxon>
    </lineage>
</organism>
<dbReference type="EMBL" id="KX431888">
    <property type="protein sequence ID" value="APV17353.1"/>
    <property type="molecule type" value="Genomic_DNA"/>
</dbReference>
<feature type="region of interest" description="Disordered" evidence="1">
    <location>
        <begin position="1"/>
        <end position="41"/>
    </location>
</feature>
<protein>
    <submittedName>
        <fullName evidence="2">Putative Rz1-like protein</fullName>
    </submittedName>
</protein>
<feature type="compositionally biased region" description="Polar residues" evidence="1">
    <location>
        <begin position="1"/>
        <end position="13"/>
    </location>
</feature>
<name>A0A1P8EDK4_9CAUD</name>
<evidence type="ECO:0000256" key="1">
    <source>
        <dbReference type="SAM" id="MobiDB-lite"/>
    </source>
</evidence>
<accession>A0A1P8EDK4</accession>
<dbReference type="Pfam" id="PF17531">
    <property type="entry name" value="O_Spanin_T7"/>
    <property type="match status" value="1"/>
</dbReference>
<evidence type="ECO:0000313" key="2">
    <source>
        <dbReference type="EMBL" id="APV17353.1"/>
    </source>
</evidence>
<reference evidence="2 3" key="1">
    <citation type="submission" date="2016-06" db="EMBL/GenBank/DDBJ databases">
        <title>Complete Genome Sequences of Pseudomonas fluorescens Bacteriophages Isolated from Omaha, NE Freshwater Samples.</title>
        <authorList>
            <person name="Lu G."/>
            <person name="Luhr J."/>
            <person name="Stoecklein A."/>
            <person name="Warner P."/>
            <person name="Tapprich W."/>
        </authorList>
    </citation>
    <scope>NUCLEOTIDE SEQUENCE [LARGE SCALE GENOMIC DNA]</scope>
</reference>
<evidence type="ECO:0000313" key="3">
    <source>
        <dbReference type="Proteomes" id="UP000229212"/>
    </source>
</evidence>
<gene>
    <name evidence="2" type="ORF">UNOSLW1_0227</name>
</gene>
<sequence>MASTRNTRGSLSCTKPKPNALRRPVMKSNPNSMASPSATPKTHKGLKALLLGLWLSFVIAVSGCQSNLPTPSEKPSRHTIEASLMVEPNYTQRLLKLLSE</sequence>
<dbReference type="InterPro" id="IPR020130">
    <property type="entry name" value="O-spanin_T7likevirus"/>
</dbReference>
<feature type="compositionally biased region" description="Polar residues" evidence="1">
    <location>
        <begin position="28"/>
        <end position="40"/>
    </location>
</feature>
<proteinExistence type="predicted"/>
<keyword evidence="3" id="KW-1185">Reference proteome</keyword>
<dbReference type="Proteomes" id="UP000229212">
    <property type="component" value="Segment"/>
</dbReference>